<dbReference type="InterPro" id="IPR036265">
    <property type="entry name" value="HIT-like_sf"/>
</dbReference>
<dbReference type="SUPFAM" id="SSF54197">
    <property type="entry name" value="HIT-like"/>
    <property type="match status" value="1"/>
</dbReference>
<dbReference type="GO" id="GO:0016787">
    <property type="term" value="F:hydrolase activity"/>
    <property type="evidence" value="ECO:0007669"/>
    <property type="project" value="UniProtKB-KW"/>
</dbReference>
<organism evidence="9">
    <name type="scientific">Ixodes ricinus</name>
    <name type="common">Common tick</name>
    <name type="synonym">Acarus ricinus</name>
    <dbReference type="NCBI Taxonomy" id="34613"/>
    <lineage>
        <taxon>Eukaryota</taxon>
        <taxon>Metazoa</taxon>
        <taxon>Ecdysozoa</taxon>
        <taxon>Arthropoda</taxon>
        <taxon>Chelicerata</taxon>
        <taxon>Arachnida</taxon>
        <taxon>Acari</taxon>
        <taxon>Parasitiformes</taxon>
        <taxon>Ixodida</taxon>
        <taxon>Ixodoidea</taxon>
        <taxon>Ixodidae</taxon>
        <taxon>Ixodinae</taxon>
        <taxon>Ixodes</taxon>
    </lineage>
</organism>
<dbReference type="PANTHER" id="PTHR12486">
    <property type="entry name" value="APRATAXIN-RELATED"/>
    <property type="match status" value="1"/>
</dbReference>
<sequence>MGGAVGKLFSNAPPGSEQGTPCLFCNIASAKDPNTPLLYQDEEYVVFRDIHPASTHHYLVVPKMHIRSVKGLTPADIPLVRRLIDIGQQVLLEKGGTLDSLRMGFHWPPFTSINHLHLHIISPMDQMSTLSKAIYMPGSAWFCPVDDAIAYIERTGTSPEA</sequence>
<evidence type="ECO:0000313" key="9">
    <source>
        <dbReference type="EMBL" id="JAA67839.1"/>
    </source>
</evidence>
<keyword evidence="1" id="KW-0547">Nucleotide-binding</keyword>
<keyword evidence="2" id="KW-0378">Hydrolase</keyword>
<evidence type="ECO:0000256" key="6">
    <source>
        <dbReference type="ARBA" id="ARBA00042361"/>
    </source>
</evidence>
<protein>
    <recommendedName>
        <fullName evidence="5">Adenosine 5'-monophosphoramidase HINT3</fullName>
    </recommendedName>
    <alternativeName>
        <fullName evidence="6">Histidine triad nucleotide-binding protein 3</fullName>
    </alternativeName>
</protein>
<feature type="domain" description="HIT" evidence="8">
    <location>
        <begin position="23"/>
        <end position="130"/>
    </location>
</feature>
<dbReference type="PANTHER" id="PTHR12486:SF5">
    <property type="entry name" value="ADENOSINE 5'-MONOPHOSPHORAMIDASE HINT3"/>
    <property type="match status" value="1"/>
</dbReference>
<comment type="catalytic activity">
    <reaction evidence="3">
        <text>adenosine 5'-phosphoramidate + H2O = NH4(+) + AMP</text>
        <dbReference type="Rhea" id="RHEA:67916"/>
        <dbReference type="ChEBI" id="CHEBI:15377"/>
        <dbReference type="ChEBI" id="CHEBI:28938"/>
        <dbReference type="ChEBI" id="CHEBI:57890"/>
        <dbReference type="ChEBI" id="CHEBI:456215"/>
    </reaction>
</comment>
<evidence type="ECO:0000256" key="5">
    <source>
        <dbReference type="ARBA" id="ARBA00039802"/>
    </source>
</evidence>
<evidence type="ECO:0000256" key="4">
    <source>
        <dbReference type="ARBA" id="ARBA00025764"/>
    </source>
</evidence>
<name>A0A0K8RBH6_IXORI</name>
<dbReference type="GO" id="GO:0000166">
    <property type="term" value="F:nucleotide binding"/>
    <property type="evidence" value="ECO:0007669"/>
    <property type="project" value="UniProtKB-KW"/>
</dbReference>
<comment type="similarity">
    <text evidence="4">Belongs to the HINT family.</text>
</comment>
<dbReference type="AlphaFoldDB" id="A0A0K8RBH6"/>
<reference evidence="9" key="1">
    <citation type="submission" date="2012-12" db="EMBL/GenBank/DDBJ databases">
        <title>Identification and characterization of a phenylalanine ammonia-lyase gene family in Isatis indigotica Fort.</title>
        <authorList>
            <person name="Liu Q."/>
            <person name="Chen J."/>
            <person name="Zhou X."/>
            <person name="Di P."/>
            <person name="Xiao Y."/>
            <person name="Xuan H."/>
            <person name="Zhang L."/>
            <person name="Chen W."/>
        </authorList>
    </citation>
    <scope>NUCLEOTIDE SEQUENCE</scope>
    <source>
        <tissue evidence="9">Salivary gland</tissue>
    </source>
</reference>
<dbReference type="InterPro" id="IPR011146">
    <property type="entry name" value="HIT-like"/>
</dbReference>
<accession>A0A0K8RBH6</accession>
<evidence type="ECO:0000256" key="7">
    <source>
        <dbReference type="PROSITE-ProRule" id="PRU00464"/>
    </source>
</evidence>
<evidence type="ECO:0000256" key="1">
    <source>
        <dbReference type="ARBA" id="ARBA00022741"/>
    </source>
</evidence>
<evidence type="ECO:0000256" key="3">
    <source>
        <dbReference type="ARBA" id="ARBA00024472"/>
    </source>
</evidence>
<evidence type="ECO:0000256" key="2">
    <source>
        <dbReference type="ARBA" id="ARBA00022801"/>
    </source>
</evidence>
<dbReference type="Pfam" id="PF11969">
    <property type="entry name" value="DcpS_C"/>
    <property type="match status" value="1"/>
</dbReference>
<dbReference type="EMBL" id="GADI01005969">
    <property type="protein sequence ID" value="JAA67839.1"/>
    <property type="molecule type" value="mRNA"/>
</dbReference>
<evidence type="ECO:0000259" key="8">
    <source>
        <dbReference type="PROSITE" id="PS51084"/>
    </source>
</evidence>
<feature type="short sequence motif" description="Histidine triad motif" evidence="7">
    <location>
        <begin position="115"/>
        <end position="119"/>
    </location>
</feature>
<dbReference type="PROSITE" id="PS51084">
    <property type="entry name" value="HIT_2"/>
    <property type="match status" value="1"/>
</dbReference>
<dbReference type="Gene3D" id="3.30.428.10">
    <property type="entry name" value="HIT-like"/>
    <property type="match status" value="1"/>
</dbReference>
<proteinExistence type="evidence at transcript level"/>